<dbReference type="PROSITE" id="PS01011">
    <property type="entry name" value="FOLYLPOLYGLU_SYNT_1"/>
    <property type="match status" value="1"/>
</dbReference>
<dbReference type="GO" id="GO:0046872">
    <property type="term" value="F:metal ion binding"/>
    <property type="evidence" value="ECO:0007669"/>
    <property type="project" value="UniProtKB-KW"/>
</dbReference>
<dbReference type="GO" id="GO:0005524">
    <property type="term" value="F:ATP binding"/>
    <property type="evidence" value="ECO:0007669"/>
    <property type="project" value="UniProtKB-KW"/>
</dbReference>
<dbReference type="GO" id="GO:0008841">
    <property type="term" value="F:dihydrofolate synthase activity"/>
    <property type="evidence" value="ECO:0007669"/>
    <property type="project" value="TreeGrafter"/>
</dbReference>
<dbReference type="PANTHER" id="PTHR11136">
    <property type="entry name" value="FOLYLPOLYGLUTAMATE SYNTHASE-RELATED"/>
    <property type="match status" value="1"/>
</dbReference>
<dbReference type="STRING" id="2282107.A0A286U840"/>
<dbReference type="FunCoup" id="A0A286U840">
    <property type="interactions" value="169"/>
</dbReference>
<evidence type="ECO:0000259" key="7">
    <source>
        <dbReference type="Pfam" id="PF08245"/>
    </source>
</evidence>
<dbReference type="InterPro" id="IPR036565">
    <property type="entry name" value="Mur-like_cat_sf"/>
</dbReference>
<dbReference type="UniPathway" id="UPA00850"/>
<dbReference type="EMBL" id="NBII01000009">
    <property type="protein sequence ID" value="PAV15732.1"/>
    <property type="molecule type" value="Genomic_DNA"/>
</dbReference>
<comment type="similarity">
    <text evidence="1">Belongs to the folylpolyglutamate synthase family.</text>
</comment>
<dbReference type="AlphaFoldDB" id="A0A286U840"/>
<keyword evidence="3" id="KW-0479">Metal-binding</keyword>
<evidence type="ECO:0000256" key="1">
    <source>
        <dbReference type="ARBA" id="ARBA00008276"/>
    </source>
</evidence>
<dbReference type="GO" id="GO:0004326">
    <property type="term" value="F:tetrahydrofolylpolyglutamate synthase activity"/>
    <property type="evidence" value="ECO:0007669"/>
    <property type="project" value="InterPro"/>
</dbReference>
<proteinExistence type="inferred from homology"/>
<organism evidence="8 9">
    <name type="scientific">Pyrrhoderma noxium</name>
    <dbReference type="NCBI Taxonomy" id="2282107"/>
    <lineage>
        <taxon>Eukaryota</taxon>
        <taxon>Fungi</taxon>
        <taxon>Dikarya</taxon>
        <taxon>Basidiomycota</taxon>
        <taxon>Agaricomycotina</taxon>
        <taxon>Agaricomycetes</taxon>
        <taxon>Hymenochaetales</taxon>
        <taxon>Hymenochaetaceae</taxon>
        <taxon>Pyrrhoderma</taxon>
    </lineage>
</organism>
<name>A0A286U840_9AGAM</name>
<protein>
    <submittedName>
        <fullName evidence="8">Mur ligase</fullName>
    </submittedName>
</protein>
<dbReference type="OrthoDB" id="5212574at2759"/>
<dbReference type="Gene3D" id="3.40.1190.10">
    <property type="entry name" value="Mur-like, catalytic domain"/>
    <property type="match status" value="1"/>
</dbReference>
<keyword evidence="4" id="KW-0547">Nucleotide-binding</keyword>
<dbReference type="Proteomes" id="UP000217199">
    <property type="component" value="Unassembled WGS sequence"/>
</dbReference>
<evidence type="ECO:0000313" key="9">
    <source>
        <dbReference type="Proteomes" id="UP000217199"/>
    </source>
</evidence>
<dbReference type="PANTHER" id="PTHR11136:SF0">
    <property type="entry name" value="DIHYDROFOLATE SYNTHETASE-RELATED"/>
    <property type="match status" value="1"/>
</dbReference>
<accession>A0A286U840</accession>
<dbReference type="GO" id="GO:0005829">
    <property type="term" value="C:cytosol"/>
    <property type="evidence" value="ECO:0007669"/>
    <property type="project" value="TreeGrafter"/>
</dbReference>
<dbReference type="InParanoid" id="A0A286U840"/>
<evidence type="ECO:0000256" key="4">
    <source>
        <dbReference type="ARBA" id="ARBA00022741"/>
    </source>
</evidence>
<evidence type="ECO:0000256" key="5">
    <source>
        <dbReference type="ARBA" id="ARBA00022840"/>
    </source>
</evidence>
<keyword evidence="2 8" id="KW-0436">Ligase</keyword>
<evidence type="ECO:0000256" key="3">
    <source>
        <dbReference type="ARBA" id="ARBA00022723"/>
    </source>
</evidence>
<evidence type="ECO:0000256" key="2">
    <source>
        <dbReference type="ARBA" id="ARBA00022598"/>
    </source>
</evidence>
<dbReference type="Pfam" id="PF08245">
    <property type="entry name" value="Mur_ligase_M"/>
    <property type="match status" value="1"/>
</dbReference>
<feature type="domain" description="Mur ligase central" evidence="7">
    <location>
        <begin position="27"/>
        <end position="267"/>
    </location>
</feature>
<dbReference type="InterPro" id="IPR001645">
    <property type="entry name" value="Folylpolyglutamate_synth"/>
</dbReference>
<dbReference type="InterPro" id="IPR018109">
    <property type="entry name" value="Folylpolyglutamate_synth_CS"/>
</dbReference>
<sequence>MSIDLSLQRITKLLANLEPYTRPTIHIAGTNGKGSVSALLTQILLSAGLSVGRFNSPHLININDSITLNNIPISTSTYTSTYSKVKSVDKELDIGTSNFELLTATALQVFEDHKVDVVVCEVGLGGRLDATNAISDEVVLVSVITAIDLDHTAFLGSTVEAIAREKAGIVRKGKTVVLSSQSHEGVEGVVKEICEERGSKLVSAETAMEREWDEVVDGSRPPSFSINPFNPPPARPTELTIEGEKYDVLLPLHGEHQLVNLGAALTVIHELKKLKDDLNASHPDTHLKVISSVQNLSSQDLRSAILNCTWAGRLSFHSYPPSIVSNTGAYSQPIILADGAHNEAAAIKLSSYISSLISSPSSSKTSTSAEPRNLSLTFIISLSHSPPKTPESVLLPLLSPFCTTSESSLRASLKKSGIYNKVSTRIALMGFSPPEGMPWVRNVPPSQAAEILRKSFPTSSYDARSKANTSRNDEEEITELWISPDEEPENVPVELQRVLKWAAGKGGKNDDSLVVVAGSLYLVADLYRILNR</sequence>
<evidence type="ECO:0000313" key="8">
    <source>
        <dbReference type="EMBL" id="PAV15732.1"/>
    </source>
</evidence>
<keyword evidence="6" id="KW-0460">Magnesium</keyword>
<dbReference type="NCBIfam" id="TIGR01499">
    <property type="entry name" value="folC"/>
    <property type="match status" value="1"/>
</dbReference>
<evidence type="ECO:0000256" key="6">
    <source>
        <dbReference type="ARBA" id="ARBA00022842"/>
    </source>
</evidence>
<dbReference type="InterPro" id="IPR036615">
    <property type="entry name" value="Mur_ligase_C_dom_sf"/>
</dbReference>
<dbReference type="SUPFAM" id="SSF53623">
    <property type="entry name" value="MurD-like peptide ligases, catalytic domain"/>
    <property type="match status" value="1"/>
</dbReference>
<dbReference type="Gene3D" id="3.90.190.20">
    <property type="entry name" value="Mur ligase, C-terminal domain"/>
    <property type="match status" value="1"/>
</dbReference>
<reference evidence="8 9" key="1">
    <citation type="journal article" date="2017" name="Mol. Ecol.">
        <title>Comparative and population genomic landscape of Phellinus noxius: A hypervariable fungus causing root rot in trees.</title>
        <authorList>
            <person name="Chung C.L."/>
            <person name="Lee T.J."/>
            <person name="Akiba M."/>
            <person name="Lee H.H."/>
            <person name="Kuo T.H."/>
            <person name="Liu D."/>
            <person name="Ke H.M."/>
            <person name="Yokoi T."/>
            <person name="Roa M.B."/>
            <person name="Lu M.J."/>
            <person name="Chang Y.Y."/>
            <person name="Ann P.J."/>
            <person name="Tsai J.N."/>
            <person name="Chen C.Y."/>
            <person name="Tzean S.S."/>
            <person name="Ota Y."/>
            <person name="Hattori T."/>
            <person name="Sahashi N."/>
            <person name="Liou R.F."/>
            <person name="Kikuchi T."/>
            <person name="Tsai I.J."/>
        </authorList>
    </citation>
    <scope>NUCLEOTIDE SEQUENCE [LARGE SCALE GENOMIC DNA]</scope>
    <source>
        <strain evidence="8 9">FFPRI411160</strain>
    </source>
</reference>
<dbReference type="InterPro" id="IPR013221">
    <property type="entry name" value="Mur_ligase_cen"/>
</dbReference>
<keyword evidence="5" id="KW-0067">ATP-binding</keyword>
<comment type="caution">
    <text evidence="8">The sequence shown here is derived from an EMBL/GenBank/DDBJ whole genome shotgun (WGS) entry which is preliminary data.</text>
</comment>
<dbReference type="GO" id="GO:0005739">
    <property type="term" value="C:mitochondrion"/>
    <property type="evidence" value="ECO:0007669"/>
    <property type="project" value="TreeGrafter"/>
</dbReference>
<keyword evidence="9" id="KW-1185">Reference proteome</keyword>
<gene>
    <name evidence="8" type="ORF">PNOK_0859000</name>
</gene>